<dbReference type="EMBL" id="JBAHYK010000154">
    <property type="protein sequence ID" value="KAL0577449.1"/>
    <property type="molecule type" value="Genomic_DNA"/>
</dbReference>
<accession>A0ABR3FPS2</accession>
<reference evidence="2 3" key="1">
    <citation type="submission" date="2024-02" db="EMBL/GenBank/DDBJ databases">
        <title>A draft genome for the cacao thread blight pathogen Marasmius crinis-equi.</title>
        <authorList>
            <person name="Cohen S.P."/>
            <person name="Baruah I.K."/>
            <person name="Amoako-Attah I."/>
            <person name="Bukari Y."/>
            <person name="Meinhardt L.W."/>
            <person name="Bailey B.A."/>
        </authorList>
    </citation>
    <scope>NUCLEOTIDE SEQUENCE [LARGE SCALE GENOMIC DNA]</scope>
    <source>
        <strain evidence="2 3">GH-76</strain>
    </source>
</reference>
<keyword evidence="3" id="KW-1185">Reference proteome</keyword>
<sequence>MATESSIGEPFTLSSYGIPQRLSKSGKLPSTSSDLYATHHKASGSSEGYVTVAAQGDGVHVLEVSLAIWLSGLTGPPSNREIVLLLWDLQFSVLLASRTLPIPGNVAGDKLAISLVDAMSSSNVLLVLTPSTTSPDRRKSSGNTSTTSTILVTPIVVPPLSSVANAMGRAPAGLQWLSKDEELVAEANYDVGRRKVVSDMRAAIEKNRPQNGNDTFFGWEKRELSEAKKASDHEVAEKEGSEPRIVYGYPFVKDVLNVVLRTTQPQNVPYSSQVVRHLLGKRLVSSSMLDSGILLALRLRNDWGSITLAFSSVSDLQELEIVETLRHVLARHRHTQQPTASSDDDAMQVDSVTPIQDDMPTLKEFLNLCLRYKVSPTLLRFALRRYLADVDDVACLLDVLDGWIAQWTARELQLLPSKKLLDKNEHGVVVVKTENKKAEVSLPPLAEVLFFVQTLLDVSFVNLIQNPPSHRILKRIQSRIEPEISSIDETEKLRGPLHVFAAAHSKALKNAKEASEGKNAPQGDWRQRRKLAQDQAGMGIGLYQLEELVL</sequence>
<comment type="caution">
    <text evidence="2">The sequence shown here is derived from an EMBL/GenBank/DDBJ whole genome shotgun (WGS) entry which is preliminary data.</text>
</comment>
<gene>
    <name evidence="2" type="ORF">V5O48_004518</name>
</gene>
<feature type="region of interest" description="Disordered" evidence="1">
    <location>
        <begin position="510"/>
        <end position="530"/>
    </location>
</feature>
<dbReference type="Proteomes" id="UP001465976">
    <property type="component" value="Unassembled WGS sequence"/>
</dbReference>
<evidence type="ECO:0000256" key="1">
    <source>
        <dbReference type="SAM" id="MobiDB-lite"/>
    </source>
</evidence>
<protein>
    <submittedName>
        <fullName evidence="2">Uncharacterized protein</fullName>
    </submittedName>
</protein>
<proteinExistence type="predicted"/>
<organism evidence="2 3">
    <name type="scientific">Marasmius crinis-equi</name>
    <dbReference type="NCBI Taxonomy" id="585013"/>
    <lineage>
        <taxon>Eukaryota</taxon>
        <taxon>Fungi</taxon>
        <taxon>Dikarya</taxon>
        <taxon>Basidiomycota</taxon>
        <taxon>Agaricomycotina</taxon>
        <taxon>Agaricomycetes</taxon>
        <taxon>Agaricomycetidae</taxon>
        <taxon>Agaricales</taxon>
        <taxon>Marasmiineae</taxon>
        <taxon>Marasmiaceae</taxon>
        <taxon>Marasmius</taxon>
    </lineage>
</organism>
<evidence type="ECO:0000313" key="3">
    <source>
        <dbReference type="Proteomes" id="UP001465976"/>
    </source>
</evidence>
<dbReference type="InterPro" id="IPR042859">
    <property type="entry name" value="NOL11"/>
</dbReference>
<evidence type="ECO:0000313" key="2">
    <source>
        <dbReference type="EMBL" id="KAL0577449.1"/>
    </source>
</evidence>
<dbReference type="PANTHER" id="PTHR15633">
    <property type="entry name" value="NUCLEOLAR PROTEIN 11"/>
    <property type="match status" value="1"/>
</dbReference>
<dbReference type="PANTHER" id="PTHR15633:SF2">
    <property type="entry name" value="NUCLEOLAR PROTEIN 11"/>
    <property type="match status" value="1"/>
</dbReference>
<name>A0ABR3FPS2_9AGAR</name>